<dbReference type="GeneID" id="25735418"/>
<evidence type="ECO:0000313" key="2">
    <source>
        <dbReference type="EMBL" id="KIZ05419.1"/>
    </source>
</evidence>
<feature type="region of interest" description="Disordered" evidence="1">
    <location>
        <begin position="1"/>
        <end position="69"/>
    </location>
</feature>
<organism evidence="2 3">
    <name type="scientific">Monoraphidium neglectum</name>
    <dbReference type="NCBI Taxonomy" id="145388"/>
    <lineage>
        <taxon>Eukaryota</taxon>
        <taxon>Viridiplantae</taxon>
        <taxon>Chlorophyta</taxon>
        <taxon>core chlorophytes</taxon>
        <taxon>Chlorophyceae</taxon>
        <taxon>CS clade</taxon>
        <taxon>Sphaeropleales</taxon>
        <taxon>Selenastraceae</taxon>
        <taxon>Monoraphidium</taxon>
    </lineage>
</organism>
<gene>
    <name evidence="2" type="ORF">MNEG_2540</name>
</gene>
<feature type="compositionally biased region" description="Low complexity" evidence="1">
    <location>
        <begin position="59"/>
        <end position="69"/>
    </location>
</feature>
<keyword evidence="3" id="KW-1185">Reference proteome</keyword>
<reference evidence="2 3" key="1">
    <citation type="journal article" date="2013" name="BMC Genomics">
        <title>Reconstruction of the lipid metabolism for the microalga Monoraphidium neglectum from its genome sequence reveals characteristics suitable for biofuel production.</title>
        <authorList>
            <person name="Bogen C."/>
            <person name="Al-Dilaimi A."/>
            <person name="Albersmeier A."/>
            <person name="Wichmann J."/>
            <person name="Grundmann M."/>
            <person name="Rupp O."/>
            <person name="Lauersen K.J."/>
            <person name="Blifernez-Klassen O."/>
            <person name="Kalinowski J."/>
            <person name="Goesmann A."/>
            <person name="Mussgnug J.H."/>
            <person name="Kruse O."/>
        </authorList>
    </citation>
    <scope>NUCLEOTIDE SEQUENCE [LARGE SCALE GENOMIC DNA]</scope>
    <source>
        <strain evidence="2 3">SAG 48.87</strain>
    </source>
</reference>
<evidence type="ECO:0000256" key="1">
    <source>
        <dbReference type="SAM" id="MobiDB-lite"/>
    </source>
</evidence>
<proteinExistence type="predicted"/>
<evidence type="ECO:0000313" key="3">
    <source>
        <dbReference type="Proteomes" id="UP000054498"/>
    </source>
</evidence>
<sequence length="69" mass="7079">MESKGEHPVLSPGVDAQQGDRGTASLAEAMRVDRPVEDDRSHTKASDPPTALPQGRDTGGAAATAQGQP</sequence>
<dbReference type="EMBL" id="KK100509">
    <property type="protein sequence ID" value="KIZ05419.1"/>
    <property type="molecule type" value="Genomic_DNA"/>
</dbReference>
<accession>A0A0D2LFK8</accession>
<dbReference type="KEGG" id="mng:MNEG_2540"/>
<dbReference type="Proteomes" id="UP000054498">
    <property type="component" value="Unassembled WGS sequence"/>
</dbReference>
<dbReference type="AlphaFoldDB" id="A0A0D2LFK8"/>
<protein>
    <submittedName>
        <fullName evidence="2">Uncharacterized protein</fullName>
    </submittedName>
</protein>
<dbReference type="RefSeq" id="XP_013904438.1">
    <property type="nucleotide sequence ID" value="XM_014048984.1"/>
</dbReference>
<name>A0A0D2LFK8_9CHLO</name>
<feature type="compositionally biased region" description="Basic and acidic residues" evidence="1">
    <location>
        <begin position="30"/>
        <end position="45"/>
    </location>
</feature>